<dbReference type="InterPro" id="IPR052099">
    <property type="entry name" value="Regulatory_TF_Diverse"/>
</dbReference>
<dbReference type="InterPro" id="IPR036638">
    <property type="entry name" value="HLH_DNA-bd_sf"/>
</dbReference>
<feature type="compositionally biased region" description="Basic and acidic residues" evidence="2">
    <location>
        <begin position="144"/>
        <end position="162"/>
    </location>
</feature>
<evidence type="ECO:0000256" key="1">
    <source>
        <dbReference type="SAM" id="Coils"/>
    </source>
</evidence>
<dbReference type="Proteomes" id="UP001174997">
    <property type="component" value="Unassembled WGS sequence"/>
</dbReference>
<evidence type="ECO:0000256" key="2">
    <source>
        <dbReference type="SAM" id="MobiDB-lite"/>
    </source>
</evidence>
<comment type="caution">
    <text evidence="4">The sequence shown here is derived from an EMBL/GenBank/DDBJ whole genome shotgun (WGS) entry which is preliminary data.</text>
</comment>
<evidence type="ECO:0000259" key="3">
    <source>
        <dbReference type="PROSITE" id="PS50888"/>
    </source>
</evidence>
<dbReference type="SMART" id="SM00353">
    <property type="entry name" value="HLH"/>
    <property type="match status" value="1"/>
</dbReference>
<dbReference type="PANTHER" id="PTHR47336">
    <property type="entry name" value="TRANSCRIPTION FACTOR HMS1-RELATED"/>
    <property type="match status" value="1"/>
</dbReference>
<protein>
    <recommendedName>
        <fullName evidence="3">BHLH domain-containing protein</fullName>
    </recommendedName>
</protein>
<feature type="region of interest" description="Disordered" evidence="2">
    <location>
        <begin position="183"/>
        <end position="209"/>
    </location>
</feature>
<feature type="region of interest" description="Disordered" evidence="2">
    <location>
        <begin position="54"/>
        <end position="162"/>
    </location>
</feature>
<dbReference type="InterPro" id="IPR011598">
    <property type="entry name" value="bHLH_dom"/>
</dbReference>
<keyword evidence="1" id="KW-0175">Coiled coil</keyword>
<dbReference type="Pfam" id="PF00010">
    <property type="entry name" value="HLH"/>
    <property type="match status" value="1"/>
</dbReference>
<proteinExistence type="predicted"/>
<dbReference type="Gene3D" id="4.10.280.10">
    <property type="entry name" value="Helix-loop-helix DNA-binding domain"/>
    <property type="match status" value="1"/>
</dbReference>
<organism evidence="4 5">
    <name type="scientific">Cercophora samala</name>
    <dbReference type="NCBI Taxonomy" id="330535"/>
    <lineage>
        <taxon>Eukaryota</taxon>
        <taxon>Fungi</taxon>
        <taxon>Dikarya</taxon>
        <taxon>Ascomycota</taxon>
        <taxon>Pezizomycotina</taxon>
        <taxon>Sordariomycetes</taxon>
        <taxon>Sordariomycetidae</taxon>
        <taxon>Sordariales</taxon>
        <taxon>Lasiosphaeriaceae</taxon>
        <taxon>Cercophora</taxon>
    </lineage>
</organism>
<dbReference type="PROSITE" id="PS50888">
    <property type="entry name" value="BHLH"/>
    <property type="match status" value="1"/>
</dbReference>
<dbReference type="AlphaFoldDB" id="A0AA39ZML2"/>
<feature type="compositionally biased region" description="Polar residues" evidence="2">
    <location>
        <begin position="132"/>
        <end position="143"/>
    </location>
</feature>
<name>A0AA39ZML2_9PEZI</name>
<reference evidence="4" key="1">
    <citation type="submission" date="2023-06" db="EMBL/GenBank/DDBJ databases">
        <title>Genome-scale phylogeny and comparative genomics of the fungal order Sordariales.</title>
        <authorList>
            <consortium name="Lawrence Berkeley National Laboratory"/>
            <person name="Hensen N."/>
            <person name="Bonometti L."/>
            <person name="Westerberg I."/>
            <person name="Brannstrom I.O."/>
            <person name="Guillou S."/>
            <person name="Cros-Aarteil S."/>
            <person name="Calhoun S."/>
            <person name="Haridas S."/>
            <person name="Kuo A."/>
            <person name="Mondo S."/>
            <person name="Pangilinan J."/>
            <person name="Riley R."/>
            <person name="Labutti K."/>
            <person name="Andreopoulos B."/>
            <person name="Lipzen A."/>
            <person name="Chen C."/>
            <person name="Yanf M."/>
            <person name="Daum C."/>
            <person name="Ng V."/>
            <person name="Clum A."/>
            <person name="Steindorff A."/>
            <person name="Ohm R."/>
            <person name="Martin F."/>
            <person name="Silar P."/>
            <person name="Natvig D."/>
            <person name="Lalanne C."/>
            <person name="Gautier V."/>
            <person name="Ament-Velasquez S.L."/>
            <person name="Kruys A."/>
            <person name="Hutchinson M.I."/>
            <person name="Powell A.J."/>
            <person name="Barry K."/>
            <person name="Miller A.N."/>
            <person name="Grigoriev I.V."/>
            <person name="Debuchy R."/>
            <person name="Gladieux P."/>
            <person name="Thoren M.H."/>
            <person name="Johannesson H."/>
        </authorList>
    </citation>
    <scope>NUCLEOTIDE SEQUENCE</scope>
    <source>
        <strain evidence="4">CBS 307.81</strain>
    </source>
</reference>
<feature type="compositionally biased region" description="Gly residues" evidence="2">
    <location>
        <begin position="262"/>
        <end position="279"/>
    </location>
</feature>
<evidence type="ECO:0000313" key="4">
    <source>
        <dbReference type="EMBL" id="KAK0673943.1"/>
    </source>
</evidence>
<feature type="region of interest" description="Disordered" evidence="2">
    <location>
        <begin position="1"/>
        <end position="40"/>
    </location>
</feature>
<dbReference type="PANTHER" id="PTHR47336:SF4">
    <property type="entry name" value="BHLH TRANSCRIPTION FACTOR (EUROFUNG)"/>
    <property type="match status" value="1"/>
</dbReference>
<accession>A0AA39ZML2</accession>
<feature type="compositionally biased region" description="Gly residues" evidence="2">
    <location>
        <begin position="199"/>
        <end position="208"/>
    </location>
</feature>
<keyword evidence="5" id="KW-1185">Reference proteome</keyword>
<evidence type="ECO:0000313" key="5">
    <source>
        <dbReference type="Proteomes" id="UP001174997"/>
    </source>
</evidence>
<dbReference type="GO" id="GO:0046983">
    <property type="term" value="F:protein dimerization activity"/>
    <property type="evidence" value="ECO:0007669"/>
    <property type="project" value="InterPro"/>
</dbReference>
<feature type="compositionally biased region" description="Polar residues" evidence="2">
    <location>
        <begin position="77"/>
        <end position="87"/>
    </location>
</feature>
<dbReference type="SUPFAM" id="SSF47459">
    <property type="entry name" value="HLH, helix-loop-helix DNA-binding domain"/>
    <property type="match status" value="1"/>
</dbReference>
<feature type="coiled-coil region" evidence="1">
    <location>
        <begin position="221"/>
        <end position="255"/>
    </location>
</feature>
<gene>
    <name evidence="4" type="ORF">QBC41DRAFT_310976</name>
</gene>
<dbReference type="EMBL" id="JAULSY010000004">
    <property type="protein sequence ID" value="KAK0673943.1"/>
    <property type="molecule type" value="Genomic_DNA"/>
</dbReference>
<feature type="compositionally biased region" description="Low complexity" evidence="2">
    <location>
        <begin position="114"/>
        <end position="128"/>
    </location>
</feature>
<feature type="domain" description="BHLH" evidence="3">
    <location>
        <begin position="153"/>
        <end position="231"/>
    </location>
</feature>
<feature type="region of interest" description="Disordered" evidence="2">
    <location>
        <begin position="255"/>
        <end position="279"/>
    </location>
</feature>
<sequence length="279" mass="29648">MGDYVSPIAPPPPPQPGFDFQPWPPVDDGTMSLGTASPSSLMSPVMQSYEMVASPTGSGIDESTMGMYGGPEGWQQLPPSRTNSMETGSPGGGGKRAKQYTEQSASSPVIAAPNKSGANSSSTGGTAKTKLRSASRTSKNMQTRNEETPQERKSRNSHNLVEKQYRNRLNMQFEILMNTLPESMRSPTTTASGADSDVGQGGQGGVGMDLGERRLSKAQVLDMSTRYIRALERDREKLEREREELLLGMAKMREAYEKKDGSGSGSGTGTGGGKGKGAG</sequence>